<evidence type="ECO:0000313" key="9">
    <source>
        <dbReference type="Proteomes" id="UP001175271"/>
    </source>
</evidence>
<dbReference type="InterPro" id="IPR029064">
    <property type="entry name" value="Ribosomal_eL30-like_sf"/>
</dbReference>
<evidence type="ECO:0000256" key="1">
    <source>
        <dbReference type="ARBA" id="ARBA00004173"/>
    </source>
</evidence>
<evidence type="ECO:0000256" key="2">
    <source>
        <dbReference type="ARBA" id="ARBA00022603"/>
    </source>
</evidence>
<name>A0AA39I6G8_9BILA</name>
<dbReference type="GO" id="GO:0003723">
    <property type="term" value="F:RNA binding"/>
    <property type="evidence" value="ECO:0007669"/>
    <property type="project" value="InterPro"/>
</dbReference>
<dbReference type="Pfam" id="PF08032">
    <property type="entry name" value="SpoU_sub_bind"/>
    <property type="match status" value="1"/>
</dbReference>
<keyword evidence="3" id="KW-0808">Transferase</keyword>
<keyword evidence="5" id="KW-0496">Mitochondrion</keyword>
<dbReference type="InterPro" id="IPR047182">
    <property type="entry name" value="MRM1"/>
</dbReference>
<feature type="domain" description="RNA 2-O ribose methyltransferase substrate binding" evidence="7">
    <location>
        <begin position="65"/>
        <end position="139"/>
    </location>
</feature>
<keyword evidence="4" id="KW-0809">Transit peptide</keyword>
<dbReference type="SUPFAM" id="SSF55315">
    <property type="entry name" value="L30e-like"/>
    <property type="match status" value="1"/>
</dbReference>
<evidence type="ECO:0000313" key="8">
    <source>
        <dbReference type="EMBL" id="KAK0417357.1"/>
    </source>
</evidence>
<dbReference type="PANTHER" id="PTHR46103:SF1">
    <property type="entry name" value="RRNA METHYLTRANSFERASE 1, MITOCHONDRIAL"/>
    <property type="match status" value="1"/>
</dbReference>
<dbReference type="PANTHER" id="PTHR46103">
    <property type="entry name" value="RRNA METHYLTRANSFERASE 1, MITOCHONDRIAL"/>
    <property type="match status" value="1"/>
</dbReference>
<gene>
    <name evidence="8" type="ORF">QR680_012962</name>
</gene>
<dbReference type="Pfam" id="PF00588">
    <property type="entry name" value="SpoU_methylase"/>
    <property type="match status" value="1"/>
</dbReference>
<protein>
    <recommendedName>
        <fullName evidence="6">rRNA methyltransferase 1, mitochondrial</fullName>
    </recommendedName>
</protein>
<evidence type="ECO:0000256" key="6">
    <source>
        <dbReference type="ARBA" id="ARBA00034881"/>
    </source>
</evidence>
<evidence type="ECO:0000259" key="7">
    <source>
        <dbReference type="SMART" id="SM00967"/>
    </source>
</evidence>
<dbReference type="SUPFAM" id="SSF75217">
    <property type="entry name" value="alpha/beta knot"/>
    <property type="match status" value="1"/>
</dbReference>
<dbReference type="GO" id="GO:0016435">
    <property type="term" value="F:rRNA (guanine) methyltransferase activity"/>
    <property type="evidence" value="ECO:0007669"/>
    <property type="project" value="TreeGrafter"/>
</dbReference>
<dbReference type="EMBL" id="JAUCMV010000002">
    <property type="protein sequence ID" value="KAK0417357.1"/>
    <property type="molecule type" value="Genomic_DNA"/>
</dbReference>
<dbReference type="InterPro" id="IPR029026">
    <property type="entry name" value="tRNA_m1G_MTases_N"/>
</dbReference>
<accession>A0AA39I6G8</accession>
<dbReference type="GO" id="GO:0005739">
    <property type="term" value="C:mitochondrion"/>
    <property type="evidence" value="ECO:0007669"/>
    <property type="project" value="UniProtKB-SubCell"/>
</dbReference>
<evidence type="ECO:0000256" key="5">
    <source>
        <dbReference type="ARBA" id="ARBA00023128"/>
    </source>
</evidence>
<dbReference type="Proteomes" id="UP001175271">
    <property type="component" value="Unassembled WGS sequence"/>
</dbReference>
<keyword evidence="9" id="KW-1185">Reference proteome</keyword>
<comment type="caution">
    <text evidence="8">The sequence shown here is derived from an EMBL/GenBank/DDBJ whole genome shotgun (WGS) entry which is preliminary data.</text>
</comment>
<dbReference type="AlphaFoldDB" id="A0AA39I6G8"/>
<evidence type="ECO:0000256" key="3">
    <source>
        <dbReference type="ARBA" id="ARBA00022679"/>
    </source>
</evidence>
<organism evidence="8 9">
    <name type="scientific">Steinernema hermaphroditum</name>
    <dbReference type="NCBI Taxonomy" id="289476"/>
    <lineage>
        <taxon>Eukaryota</taxon>
        <taxon>Metazoa</taxon>
        <taxon>Ecdysozoa</taxon>
        <taxon>Nematoda</taxon>
        <taxon>Chromadorea</taxon>
        <taxon>Rhabditida</taxon>
        <taxon>Tylenchina</taxon>
        <taxon>Panagrolaimomorpha</taxon>
        <taxon>Strongyloidoidea</taxon>
        <taxon>Steinernematidae</taxon>
        <taxon>Steinernema</taxon>
    </lineage>
</organism>
<dbReference type="SMART" id="SM00967">
    <property type="entry name" value="SpoU_sub_bind"/>
    <property type="match status" value="1"/>
</dbReference>
<dbReference type="InterPro" id="IPR029028">
    <property type="entry name" value="Alpha/beta_knot_MTases"/>
</dbReference>
<comment type="subcellular location">
    <subcellularLocation>
        <location evidence="1">Mitochondrion</location>
    </subcellularLocation>
</comment>
<dbReference type="InterPro" id="IPR001537">
    <property type="entry name" value="SpoU_MeTrfase"/>
</dbReference>
<proteinExistence type="predicted"/>
<sequence>MLRALSCAVASIRTKVDLLSLSRSLPLTEKGKFDSAFRRARNAGISVELYKRRRQCKVPEVGGEVLYGTHPVLETLKSGRRTVSCVYSRDPVLMNPVIRELCAQNNIPVRQVGARILDNLSEYQLHNGVCADVSPLEIERFSLDAVPKRGAVAFLFLDGVLDSGNVGAIVRSTAFFGGSGVIWTSRGPQRLTPSMSKASSGALEHFPVFSVESFGELHRILKPLCFSFVGTIDEESAMRKGGLTTTSLSEAEVSPKSVFIMGDEQKGVSQETLELCDLHVSISRSSSSAVASLNVSVASGLLLHHWASRQ</sequence>
<reference evidence="8" key="1">
    <citation type="submission" date="2023-06" db="EMBL/GenBank/DDBJ databases">
        <title>Genomic analysis of the entomopathogenic nematode Steinernema hermaphroditum.</title>
        <authorList>
            <person name="Schwarz E.M."/>
            <person name="Heppert J.K."/>
            <person name="Baniya A."/>
            <person name="Schwartz H.T."/>
            <person name="Tan C.-H."/>
            <person name="Antoshechkin I."/>
            <person name="Sternberg P.W."/>
            <person name="Goodrich-Blair H."/>
            <person name="Dillman A.R."/>
        </authorList>
    </citation>
    <scope>NUCLEOTIDE SEQUENCE</scope>
    <source>
        <strain evidence="8">PS9179</strain>
        <tissue evidence="8">Whole animal</tissue>
    </source>
</reference>
<dbReference type="Gene3D" id="3.40.1280.10">
    <property type="match status" value="1"/>
</dbReference>
<dbReference type="InterPro" id="IPR013123">
    <property type="entry name" value="SpoU_subst-bd"/>
</dbReference>
<evidence type="ECO:0000256" key="4">
    <source>
        <dbReference type="ARBA" id="ARBA00022946"/>
    </source>
</evidence>
<dbReference type="Gene3D" id="3.30.1330.30">
    <property type="match status" value="1"/>
</dbReference>
<keyword evidence="2" id="KW-0489">Methyltransferase</keyword>